<evidence type="ECO:0000259" key="1">
    <source>
        <dbReference type="PROSITE" id="PS51201"/>
    </source>
</evidence>
<keyword evidence="4" id="KW-1185">Reference proteome</keyword>
<dbReference type="EMBL" id="CP051481">
    <property type="protein sequence ID" value="QJG67090.1"/>
    <property type="molecule type" value="Genomic_DNA"/>
</dbReference>
<dbReference type="GO" id="GO:0006813">
    <property type="term" value="P:potassium ion transport"/>
    <property type="evidence" value="ECO:0007669"/>
    <property type="project" value="InterPro"/>
</dbReference>
<dbReference type="PROSITE" id="PS51201">
    <property type="entry name" value="RCK_N"/>
    <property type="match status" value="1"/>
</dbReference>
<dbReference type="InterPro" id="IPR036291">
    <property type="entry name" value="NAD(P)-bd_dom_sf"/>
</dbReference>
<dbReference type="SUPFAM" id="SSF51735">
    <property type="entry name" value="NAD(P)-binding Rossmann-fold domains"/>
    <property type="match status" value="1"/>
</dbReference>
<protein>
    <submittedName>
        <fullName evidence="3">TrkA family potassium uptake protein</fullName>
    </submittedName>
</protein>
<dbReference type="PROSITE" id="PS51202">
    <property type="entry name" value="RCK_C"/>
    <property type="match status" value="1"/>
</dbReference>
<name>A0A858U3P0_9MOLU</name>
<dbReference type="PANTHER" id="PTHR43833">
    <property type="entry name" value="POTASSIUM CHANNEL PROTEIN 2-RELATED-RELATED"/>
    <property type="match status" value="1"/>
</dbReference>
<proteinExistence type="predicted"/>
<evidence type="ECO:0000313" key="3">
    <source>
        <dbReference type="EMBL" id="QJG67090.1"/>
    </source>
</evidence>
<sequence length="226" mass="24884">MKKRRKVSEICIIGLGRYGQSVVDHLLTKSNDISLTLIDADEKNLTSFRNDVDKIYVADAADPKALQSIGLENCDAVVVATGDNVEIIATLQELGIKQIIARANNVRHSRVLKQIGVDVIISPEEEAGAKTALIVASQTFMSYSQNLDEVSDGFIVGSVYIKNKRISGKSIKDLNIRKLNISIVLIKRGKTSFLPEGNFTLMEGDMITVIGKVEDLNKGFEWFSKI</sequence>
<dbReference type="InterPro" id="IPR036721">
    <property type="entry name" value="RCK_C_sf"/>
</dbReference>
<gene>
    <name evidence="3" type="ORF">HGG69_02080</name>
</gene>
<evidence type="ECO:0000313" key="4">
    <source>
        <dbReference type="Proteomes" id="UP000501060"/>
    </source>
</evidence>
<dbReference type="SUPFAM" id="SSF116726">
    <property type="entry name" value="TrkA C-terminal domain-like"/>
    <property type="match status" value="1"/>
</dbReference>
<organism evidence="3 4">
    <name type="scientific">Mycoplasma phocoenae</name>
    <dbReference type="NCBI Taxonomy" id="754517"/>
    <lineage>
        <taxon>Bacteria</taxon>
        <taxon>Bacillati</taxon>
        <taxon>Mycoplasmatota</taxon>
        <taxon>Mollicutes</taxon>
        <taxon>Mycoplasmataceae</taxon>
        <taxon>Mycoplasma</taxon>
    </lineage>
</organism>
<feature type="domain" description="RCK N-terminal" evidence="1">
    <location>
        <begin position="7"/>
        <end position="121"/>
    </location>
</feature>
<dbReference type="InterPro" id="IPR003148">
    <property type="entry name" value="RCK_N"/>
</dbReference>
<reference evidence="3 4" key="1">
    <citation type="submission" date="2020-04" db="EMBL/GenBank/DDBJ databases">
        <title>Novel Mycoplasma species detected in Phocoena phocoena (harbor porpoise) from the USA.</title>
        <authorList>
            <person name="Volokhov D.V."/>
        </authorList>
    </citation>
    <scope>NUCLEOTIDE SEQUENCE [LARGE SCALE GENOMIC DNA]</scope>
    <source>
        <strain evidence="3 4">Phocoena C-264-GEN</strain>
    </source>
</reference>
<dbReference type="AlphaFoldDB" id="A0A858U3P0"/>
<dbReference type="Gene3D" id="3.30.70.1450">
    <property type="entry name" value="Regulator of K+ conductance, C-terminal domain"/>
    <property type="match status" value="1"/>
</dbReference>
<dbReference type="PANTHER" id="PTHR43833:SF7">
    <property type="entry name" value="KTR SYSTEM POTASSIUM UPTAKE PROTEIN C"/>
    <property type="match status" value="1"/>
</dbReference>
<dbReference type="KEGG" id="mphe:HGG69_02080"/>
<dbReference type="Pfam" id="PF02254">
    <property type="entry name" value="TrkA_N"/>
    <property type="match status" value="1"/>
</dbReference>
<feature type="domain" description="RCK C-terminal" evidence="2">
    <location>
        <begin position="142"/>
        <end position="225"/>
    </location>
</feature>
<dbReference type="InterPro" id="IPR006037">
    <property type="entry name" value="RCK_C"/>
</dbReference>
<accession>A0A858U3P0</accession>
<dbReference type="GO" id="GO:0008324">
    <property type="term" value="F:monoatomic cation transmembrane transporter activity"/>
    <property type="evidence" value="ECO:0007669"/>
    <property type="project" value="InterPro"/>
</dbReference>
<dbReference type="Proteomes" id="UP000501060">
    <property type="component" value="Chromosome"/>
</dbReference>
<dbReference type="Pfam" id="PF02080">
    <property type="entry name" value="TrkA_C"/>
    <property type="match status" value="1"/>
</dbReference>
<dbReference type="RefSeq" id="WP_169605141.1">
    <property type="nucleotide sequence ID" value="NZ_CP051481.1"/>
</dbReference>
<dbReference type="Gene3D" id="3.40.50.720">
    <property type="entry name" value="NAD(P)-binding Rossmann-like Domain"/>
    <property type="match status" value="1"/>
</dbReference>
<evidence type="ECO:0000259" key="2">
    <source>
        <dbReference type="PROSITE" id="PS51202"/>
    </source>
</evidence>
<dbReference type="InterPro" id="IPR050721">
    <property type="entry name" value="Trk_Ktr_HKT_K-transport"/>
</dbReference>